<comment type="caution">
    <text evidence="1">The sequence shown here is derived from an EMBL/GenBank/DDBJ whole genome shotgun (WGS) entry which is preliminary data.</text>
</comment>
<evidence type="ECO:0000313" key="2">
    <source>
        <dbReference type="Proteomes" id="UP001597196"/>
    </source>
</evidence>
<dbReference type="RefSeq" id="WP_203628496.1">
    <property type="nucleotide sequence ID" value="NZ_BOLQ01000031.1"/>
</dbReference>
<reference evidence="2" key="1">
    <citation type="journal article" date="2019" name="Int. J. Syst. Evol. Microbiol.">
        <title>The Global Catalogue of Microorganisms (GCM) 10K type strain sequencing project: providing services to taxonomists for standard genome sequencing and annotation.</title>
        <authorList>
            <consortium name="The Broad Institute Genomics Platform"/>
            <consortium name="The Broad Institute Genome Sequencing Center for Infectious Disease"/>
            <person name="Wu L."/>
            <person name="Ma J."/>
        </authorList>
    </citation>
    <scope>NUCLEOTIDE SEQUENCE [LARGE SCALE GENOMIC DNA]</scope>
    <source>
        <strain evidence="2">CCM 8980</strain>
    </source>
</reference>
<sequence>METQDQTKLQQLRRDVLAACPHEAAARINALLVLGFRKIAAGNFSSDYFQFSFWPQLSPYLSEPDQPALAARFREWIV</sequence>
<accession>A0ABW4CDT1</accession>
<gene>
    <name evidence="1" type="ORF">ACFQ4P_01625</name>
</gene>
<dbReference type="EMBL" id="JBHTOC010000002">
    <property type="protein sequence ID" value="MFD1428947.1"/>
    <property type="molecule type" value="Genomic_DNA"/>
</dbReference>
<dbReference type="Proteomes" id="UP001597196">
    <property type="component" value="Unassembled WGS sequence"/>
</dbReference>
<keyword evidence="2" id="KW-1185">Reference proteome</keyword>
<proteinExistence type="predicted"/>
<protein>
    <submittedName>
        <fullName evidence="1">Uncharacterized protein</fullName>
    </submittedName>
</protein>
<evidence type="ECO:0000313" key="1">
    <source>
        <dbReference type="EMBL" id="MFD1428947.1"/>
    </source>
</evidence>
<name>A0ABW4CDT1_9LACO</name>
<organism evidence="1 2">
    <name type="scientific">Lacticaseibacillus mingshuiensis</name>
    <dbReference type="NCBI Taxonomy" id="2799574"/>
    <lineage>
        <taxon>Bacteria</taxon>
        <taxon>Bacillati</taxon>
        <taxon>Bacillota</taxon>
        <taxon>Bacilli</taxon>
        <taxon>Lactobacillales</taxon>
        <taxon>Lactobacillaceae</taxon>
        <taxon>Lacticaseibacillus</taxon>
    </lineage>
</organism>